<evidence type="ECO:0000256" key="1">
    <source>
        <dbReference type="SAM" id="MobiDB-lite"/>
    </source>
</evidence>
<name>A0ABR2MUF9_9ASPA</name>
<accession>A0ABR2MUF9</accession>
<organism evidence="2 3">
    <name type="scientific">Platanthera guangdongensis</name>
    <dbReference type="NCBI Taxonomy" id="2320717"/>
    <lineage>
        <taxon>Eukaryota</taxon>
        <taxon>Viridiplantae</taxon>
        <taxon>Streptophyta</taxon>
        <taxon>Embryophyta</taxon>
        <taxon>Tracheophyta</taxon>
        <taxon>Spermatophyta</taxon>
        <taxon>Magnoliopsida</taxon>
        <taxon>Liliopsida</taxon>
        <taxon>Asparagales</taxon>
        <taxon>Orchidaceae</taxon>
        <taxon>Orchidoideae</taxon>
        <taxon>Orchideae</taxon>
        <taxon>Orchidinae</taxon>
        <taxon>Platanthera</taxon>
    </lineage>
</organism>
<dbReference type="PANTHER" id="PTHR33386:SF5">
    <property type="entry name" value="OS02G0740600 PROTEIN"/>
    <property type="match status" value="1"/>
</dbReference>
<evidence type="ECO:0000313" key="3">
    <source>
        <dbReference type="Proteomes" id="UP001412067"/>
    </source>
</evidence>
<reference evidence="2 3" key="1">
    <citation type="journal article" date="2022" name="Nat. Plants">
        <title>Genomes of leafy and leafless Platanthera orchids illuminate the evolution of mycoheterotrophy.</title>
        <authorList>
            <person name="Li M.H."/>
            <person name="Liu K.W."/>
            <person name="Li Z."/>
            <person name="Lu H.C."/>
            <person name="Ye Q.L."/>
            <person name="Zhang D."/>
            <person name="Wang J.Y."/>
            <person name="Li Y.F."/>
            <person name="Zhong Z.M."/>
            <person name="Liu X."/>
            <person name="Yu X."/>
            <person name="Liu D.K."/>
            <person name="Tu X.D."/>
            <person name="Liu B."/>
            <person name="Hao Y."/>
            <person name="Liao X.Y."/>
            <person name="Jiang Y.T."/>
            <person name="Sun W.H."/>
            <person name="Chen J."/>
            <person name="Chen Y.Q."/>
            <person name="Ai Y."/>
            <person name="Zhai J.W."/>
            <person name="Wu S.S."/>
            <person name="Zhou Z."/>
            <person name="Hsiao Y.Y."/>
            <person name="Wu W.L."/>
            <person name="Chen Y.Y."/>
            <person name="Lin Y.F."/>
            <person name="Hsu J.L."/>
            <person name="Li C.Y."/>
            <person name="Wang Z.W."/>
            <person name="Zhao X."/>
            <person name="Zhong W.Y."/>
            <person name="Ma X.K."/>
            <person name="Ma L."/>
            <person name="Huang J."/>
            <person name="Chen G.Z."/>
            <person name="Huang M.Z."/>
            <person name="Huang L."/>
            <person name="Peng D.H."/>
            <person name="Luo Y.B."/>
            <person name="Zou S.Q."/>
            <person name="Chen S.P."/>
            <person name="Lan S."/>
            <person name="Tsai W.C."/>
            <person name="Van de Peer Y."/>
            <person name="Liu Z.J."/>
        </authorList>
    </citation>
    <scope>NUCLEOTIDE SEQUENCE [LARGE SCALE GENOMIC DNA]</scope>
    <source>
        <strain evidence="2">Lor288</strain>
    </source>
</reference>
<feature type="region of interest" description="Disordered" evidence="1">
    <location>
        <begin position="1"/>
        <end position="35"/>
    </location>
</feature>
<evidence type="ECO:0000313" key="2">
    <source>
        <dbReference type="EMBL" id="KAK8967813.1"/>
    </source>
</evidence>
<dbReference type="EMBL" id="JBBWWR010000004">
    <property type="protein sequence ID" value="KAK8967813.1"/>
    <property type="molecule type" value="Genomic_DNA"/>
</dbReference>
<proteinExistence type="predicted"/>
<sequence length="73" mass="7962">MDGRSPFDNSWADQWDYGGDPAPASKKLGGGGKMNGVEKTKEAAATGLKKVKQGTTIGFNWIKEKYQKRGQKD</sequence>
<keyword evidence="3" id="KW-1185">Reference proteome</keyword>
<gene>
    <name evidence="2" type="ORF">KSP40_PGU018701</name>
</gene>
<dbReference type="PANTHER" id="PTHR33386">
    <property type="entry name" value="OS02G0740600 PROTEIN"/>
    <property type="match status" value="1"/>
</dbReference>
<protein>
    <submittedName>
        <fullName evidence="2">Uncharacterized protein</fullName>
    </submittedName>
</protein>
<comment type="caution">
    <text evidence="2">The sequence shown here is derived from an EMBL/GenBank/DDBJ whole genome shotgun (WGS) entry which is preliminary data.</text>
</comment>
<dbReference type="Proteomes" id="UP001412067">
    <property type="component" value="Unassembled WGS sequence"/>
</dbReference>